<evidence type="ECO:0000313" key="5">
    <source>
        <dbReference type="Proteomes" id="UP000479114"/>
    </source>
</evidence>
<dbReference type="GO" id="GO:0042732">
    <property type="term" value="P:D-xylose metabolic process"/>
    <property type="evidence" value="ECO:0007669"/>
    <property type="project" value="UniProtKB-KW"/>
</dbReference>
<dbReference type="Gene3D" id="3.30.420.40">
    <property type="match status" value="2"/>
</dbReference>
<evidence type="ECO:0000256" key="3">
    <source>
        <dbReference type="ARBA" id="ARBA00022629"/>
    </source>
</evidence>
<comment type="function">
    <text evidence="1">Transcriptional repressor of xylose-utilizing enzymes.</text>
</comment>
<organism evidence="4 5">
    <name type="scientific">Paenibacillus rhizovicinus</name>
    <dbReference type="NCBI Taxonomy" id="2704463"/>
    <lineage>
        <taxon>Bacteria</taxon>
        <taxon>Bacillati</taxon>
        <taxon>Bacillota</taxon>
        <taxon>Bacilli</taxon>
        <taxon>Bacillales</taxon>
        <taxon>Paenibacillaceae</taxon>
        <taxon>Paenibacillus</taxon>
    </lineage>
</organism>
<dbReference type="Gene3D" id="1.10.10.10">
    <property type="entry name" value="Winged helix-like DNA-binding domain superfamily/Winged helix DNA-binding domain"/>
    <property type="match status" value="1"/>
</dbReference>
<comment type="similarity">
    <text evidence="2">Belongs to the ROK (NagC/XylR) family.</text>
</comment>
<dbReference type="Pfam" id="PF00480">
    <property type="entry name" value="ROK"/>
    <property type="match status" value="1"/>
</dbReference>
<dbReference type="KEGG" id="prz:GZH47_08150"/>
<dbReference type="PANTHER" id="PTHR18964">
    <property type="entry name" value="ROK (REPRESSOR, ORF, KINASE) FAMILY"/>
    <property type="match status" value="1"/>
</dbReference>
<keyword evidence="3" id="KW-0119">Carbohydrate metabolism</keyword>
<proteinExistence type="inferred from homology"/>
<sequence length="376" mass="41065">MGLTPSEKAILIAIGANDGISRKELAKTTGLSQGSITLLTKSLLNNMYIVEGDRISSGLGRKEVLLHTHPDKFYFLGIDIGGYRVRMAVSDNRLTILHAAEFLVADVDKDASKEDFIAAFANDFIAGIGWRTASIAAIGVGVTGIVDAGKQIILSIPNALNWGQLDLPQAFRDSFQCPVYVEEGGRTLLLAEKFLGKANDEDDYIVVHSAFSVVAGMMISGQILRGARNVGGLLGHITADPNGLRCTCGNYGCLENIVTYPMLERDYLLREARYPTLVEAYRQNDKTAIDVCIEAGQAFGIALSNVVNLFNPVAIYMGGPMFDDFPILFEEMKRTITLRANRFATMGLKMERSSHGHHQALYGTLILAKHELLFND</sequence>
<keyword evidence="5" id="KW-1185">Reference proteome</keyword>
<dbReference type="InterPro" id="IPR000600">
    <property type="entry name" value="ROK"/>
</dbReference>
<evidence type="ECO:0000256" key="1">
    <source>
        <dbReference type="ARBA" id="ARBA00002486"/>
    </source>
</evidence>
<evidence type="ECO:0000313" key="4">
    <source>
        <dbReference type="EMBL" id="QHW30825.1"/>
    </source>
</evidence>
<accession>A0A6C0NX61</accession>
<name>A0A6C0NX61_9BACL</name>
<dbReference type="Pfam" id="PF13412">
    <property type="entry name" value="HTH_24"/>
    <property type="match status" value="1"/>
</dbReference>
<dbReference type="SUPFAM" id="SSF46785">
    <property type="entry name" value="Winged helix' DNA-binding domain"/>
    <property type="match status" value="1"/>
</dbReference>
<dbReference type="InterPro" id="IPR036390">
    <property type="entry name" value="WH_DNA-bd_sf"/>
</dbReference>
<dbReference type="RefSeq" id="WP_162639634.1">
    <property type="nucleotide sequence ID" value="NZ_CP048286.1"/>
</dbReference>
<dbReference type="SUPFAM" id="SSF53067">
    <property type="entry name" value="Actin-like ATPase domain"/>
    <property type="match status" value="1"/>
</dbReference>
<protein>
    <submittedName>
        <fullName evidence="4">ROK family transcriptional regulator</fullName>
    </submittedName>
</protein>
<reference evidence="4 5" key="1">
    <citation type="submission" date="2020-02" db="EMBL/GenBank/DDBJ databases">
        <title>Paenibacillus sp. nov., isolated from rhizosphere soil of tomato.</title>
        <authorList>
            <person name="Weon H.-Y."/>
            <person name="Lee S.A."/>
        </authorList>
    </citation>
    <scope>NUCLEOTIDE SEQUENCE [LARGE SCALE GENOMIC DNA]</scope>
    <source>
        <strain evidence="4 5">14171R-81</strain>
    </source>
</reference>
<dbReference type="AlphaFoldDB" id="A0A6C0NX61"/>
<dbReference type="EMBL" id="CP048286">
    <property type="protein sequence ID" value="QHW30825.1"/>
    <property type="molecule type" value="Genomic_DNA"/>
</dbReference>
<gene>
    <name evidence="4" type="ORF">GZH47_08150</name>
</gene>
<evidence type="ECO:0000256" key="2">
    <source>
        <dbReference type="ARBA" id="ARBA00006479"/>
    </source>
</evidence>
<dbReference type="PANTHER" id="PTHR18964:SF149">
    <property type="entry name" value="BIFUNCTIONAL UDP-N-ACETYLGLUCOSAMINE 2-EPIMERASE_N-ACETYLMANNOSAMINE KINASE"/>
    <property type="match status" value="1"/>
</dbReference>
<keyword evidence="3" id="KW-0859">Xylose metabolism</keyword>
<dbReference type="Proteomes" id="UP000479114">
    <property type="component" value="Chromosome"/>
</dbReference>
<dbReference type="InterPro" id="IPR043129">
    <property type="entry name" value="ATPase_NBD"/>
</dbReference>
<dbReference type="InterPro" id="IPR036388">
    <property type="entry name" value="WH-like_DNA-bd_sf"/>
</dbReference>